<dbReference type="GO" id="GO:0102559">
    <property type="term" value="F:peptide chain release factor N(5)-glutamine methyltransferase activity"/>
    <property type="evidence" value="ECO:0007669"/>
    <property type="project" value="UniProtKB-EC"/>
</dbReference>
<dbReference type="NCBIfam" id="TIGR00536">
    <property type="entry name" value="hemK_fam"/>
    <property type="match status" value="1"/>
</dbReference>
<dbReference type="EC" id="2.1.1.297" evidence="5"/>
<dbReference type="NCBIfam" id="TIGR03534">
    <property type="entry name" value="RF_mod_PrmC"/>
    <property type="match status" value="1"/>
</dbReference>
<dbReference type="Proteomes" id="UP001253545">
    <property type="component" value="Unassembled WGS sequence"/>
</dbReference>
<dbReference type="CDD" id="cd02440">
    <property type="entry name" value="AdoMet_MTases"/>
    <property type="match status" value="1"/>
</dbReference>
<dbReference type="PROSITE" id="PS00092">
    <property type="entry name" value="N6_MTASE"/>
    <property type="match status" value="1"/>
</dbReference>
<dbReference type="InterPro" id="IPR002052">
    <property type="entry name" value="DNA_methylase_N6_adenine_CS"/>
</dbReference>
<dbReference type="InterPro" id="IPR004556">
    <property type="entry name" value="HemK-like"/>
</dbReference>
<reference evidence="8 9" key="1">
    <citation type="submission" date="2023-09" db="EMBL/GenBank/DDBJ databases">
        <authorList>
            <person name="Rey-Velasco X."/>
        </authorList>
    </citation>
    <scope>NUCLEOTIDE SEQUENCE [LARGE SCALE GENOMIC DNA]</scope>
    <source>
        <strain evidence="8 9">P117</strain>
    </source>
</reference>
<comment type="function">
    <text evidence="5">Methylates the class 1 translation termination release factors RF1/PrfA and RF2/PrfB on the glutamine residue of the universally conserved GGQ motif.</text>
</comment>
<dbReference type="Gene3D" id="1.10.8.10">
    <property type="entry name" value="DNA helicase RuvA subunit, C-terminal domain"/>
    <property type="match status" value="1"/>
</dbReference>
<dbReference type="RefSeq" id="WP_311367494.1">
    <property type="nucleotide sequence ID" value="NZ_JAVRHX010000001.1"/>
</dbReference>
<feature type="domain" description="Methyltransferase small" evidence="6">
    <location>
        <begin position="103"/>
        <end position="198"/>
    </location>
</feature>
<dbReference type="Gene3D" id="3.40.50.150">
    <property type="entry name" value="Vaccinia Virus protein VP39"/>
    <property type="match status" value="1"/>
</dbReference>
<evidence type="ECO:0000256" key="3">
    <source>
        <dbReference type="ARBA" id="ARBA00022691"/>
    </source>
</evidence>
<dbReference type="Pfam" id="PF05175">
    <property type="entry name" value="MTS"/>
    <property type="match status" value="1"/>
</dbReference>
<dbReference type="InterPro" id="IPR029063">
    <property type="entry name" value="SAM-dependent_MTases_sf"/>
</dbReference>
<feature type="binding site" evidence="5">
    <location>
        <position position="192"/>
    </location>
    <ligand>
        <name>S-adenosyl-L-methionine</name>
        <dbReference type="ChEBI" id="CHEBI:59789"/>
    </ligand>
</feature>
<evidence type="ECO:0000313" key="8">
    <source>
        <dbReference type="EMBL" id="MDT0594004.1"/>
    </source>
</evidence>
<comment type="catalytic activity">
    <reaction evidence="4 5">
        <text>L-glutaminyl-[peptide chain release factor] + S-adenosyl-L-methionine = N(5)-methyl-L-glutaminyl-[peptide chain release factor] + S-adenosyl-L-homocysteine + H(+)</text>
        <dbReference type="Rhea" id="RHEA:42896"/>
        <dbReference type="Rhea" id="RHEA-COMP:10271"/>
        <dbReference type="Rhea" id="RHEA-COMP:10272"/>
        <dbReference type="ChEBI" id="CHEBI:15378"/>
        <dbReference type="ChEBI" id="CHEBI:30011"/>
        <dbReference type="ChEBI" id="CHEBI:57856"/>
        <dbReference type="ChEBI" id="CHEBI:59789"/>
        <dbReference type="ChEBI" id="CHEBI:61891"/>
        <dbReference type="EC" id="2.1.1.297"/>
    </reaction>
</comment>
<dbReference type="InterPro" id="IPR007848">
    <property type="entry name" value="Small_mtfrase_dom"/>
</dbReference>
<evidence type="ECO:0000256" key="4">
    <source>
        <dbReference type="ARBA" id="ARBA00048391"/>
    </source>
</evidence>
<comment type="similarity">
    <text evidence="5">Belongs to the protein N5-glutamine methyltransferase family. PrmC subfamily.</text>
</comment>
<sequence>MNKSVSGLLKWSAQIIADQPDLSYQAPALEARLMLEHVIQKNHAWMITNAEEQLSQDTVEHFEALLKQRINGKPLAFILGKQSFWDLELFVEPCTLIPRQDTETLIEAVLEHDFPDKTKVLDLGTGTGAIAIVLAKENPSWEISAVDKIVDAVVLAEKNAVLNKVKIDCHQSDWFSFFSKSNNIRFDLIVANPPYVESNSPYLQQGDLRFEPMSALASGADGLDDIRYIIETAQQYLNDDAFLFLEHGHEQHLRIAEILLDHGYTNIQHRHDYGKKVRVTYAKFRSN</sequence>
<feature type="binding site" evidence="5">
    <location>
        <position position="147"/>
    </location>
    <ligand>
        <name>S-adenosyl-L-methionine</name>
        <dbReference type="ChEBI" id="CHEBI:59789"/>
    </ligand>
</feature>
<evidence type="ECO:0000256" key="1">
    <source>
        <dbReference type="ARBA" id="ARBA00022603"/>
    </source>
</evidence>
<feature type="binding site" evidence="5">
    <location>
        <begin position="124"/>
        <end position="128"/>
    </location>
    <ligand>
        <name>S-adenosyl-L-methionine</name>
        <dbReference type="ChEBI" id="CHEBI:59789"/>
    </ligand>
</feature>
<keyword evidence="3 5" id="KW-0949">S-adenosyl-L-methionine</keyword>
<dbReference type="InterPro" id="IPR050320">
    <property type="entry name" value="N5-glutamine_MTase"/>
</dbReference>
<evidence type="ECO:0000259" key="7">
    <source>
        <dbReference type="Pfam" id="PF17827"/>
    </source>
</evidence>
<protein>
    <recommendedName>
        <fullName evidence="5">Release factor glutamine methyltransferase</fullName>
        <shortName evidence="5">RF MTase</shortName>
        <ecNumber evidence="5">2.1.1.297</ecNumber>
    </recommendedName>
    <alternativeName>
        <fullName evidence="5">N5-glutamine methyltransferase PrmC</fullName>
    </alternativeName>
    <alternativeName>
        <fullName evidence="5">Protein-(glutamine-N5) MTase PrmC</fullName>
    </alternativeName>
    <alternativeName>
        <fullName evidence="5">Protein-glutamine N-methyltransferase PrmC</fullName>
    </alternativeName>
</protein>
<feature type="binding site" evidence="5">
    <location>
        <position position="174"/>
    </location>
    <ligand>
        <name>S-adenosyl-L-methionine</name>
        <dbReference type="ChEBI" id="CHEBI:59789"/>
    </ligand>
</feature>
<gene>
    <name evidence="5 8" type="primary">prmC</name>
    <name evidence="8" type="ORF">RM552_04025</name>
</gene>
<dbReference type="HAMAP" id="MF_02126">
    <property type="entry name" value="RF_methyltr_PrmC"/>
    <property type="match status" value="1"/>
</dbReference>
<dbReference type="PANTHER" id="PTHR18895:SF74">
    <property type="entry name" value="MTRF1L RELEASE FACTOR GLUTAMINE METHYLTRANSFERASE"/>
    <property type="match status" value="1"/>
</dbReference>
<dbReference type="GO" id="GO:0032259">
    <property type="term" value="P:methylation"/>
    <property type="evidence" value="ECO:0007669"/>
    <property type="project" value="UniProtKB-KW"/>
</dbReference>
<accession>A0ABU2ZQX6</accession>
<evidence type="ECO:0000259" key="6">
    <source>
        <dbReference type="Pfam" id="PF05175"/>
    </source>
</evidence>
<keyword evidence="9" id="KW-1185">Reference proteome</keyword>
<dbReference type="PANTHER" id="PTHR18895">
    <property type="entry name" value="HEMK METHYLTRANSFERASE"/>
    <property type="match status" value="1"/>
</dbReference>
<keyword evidence="2 5" id="KW-0808">Transferase</keyword>
<organism evidence="8 9">
    <name type="scientific">Glaciecola petra</name>
    <dbReference type="NCBI Taxonomy" id="3075602"/>
    <lineage>
        <taxon>Bacteria</taxon>
        <taxon>Pseudomonadati</taxon>
        <taxon>Pseudomonadota</taxon>
        <taxon>Gammaproteobacteria</taxon>
        <taxon>Alteromonadales</taxon>
        <taxon>Alteromonadaceae</taxon>
        <taxon>Glaciecola</taxon>
    </lineage>
</organism>
<feature type="domain" description="Release factor glutamine methyltransferase N-terminal" evidence="7">
    <location>
        <begin position="24"/>
        <end position="80"/>
    </location>
</feature>
<dbReference type="SUPFAM" id="SSF53335">
    <property type="entry name" value="S-adenosyl-L-methionine-dependent methyltransferases"/>
    <property type="match status" value="1"/>
</dbReference>
<dbReference type="Pfam" id="PF17827">
    <property type="entry name" value="PrmC_N"/>
    <property type="match status" value="1"/>
</dbReference>
<dbReference type="EMBL" id="JAVRHX010000001">
    <property type="protein sequence ID" value="MDT0594004.1"/>
    <property type="molecule type" value="Genomic_DNA"/>
</dbReference>
<name>A0ABU2ZQX6_9ALTE</name>
<evidence type="ECO:0000256" key="5">
    <source>
        <dbReference type="HAMAP-Rule" id="MF_02126"/>
    </source>
</evidence>
<keyword evidence="1 5" id="KW-0489">Methyltransferase</keyword>
<proteinExistence type="inferred from homology"/>
<evidence type="ECO:0000313" key="9">
    <source>
        <dbReference type="Proteomes" id="UP001253545"/>
    </source>
</evidence>
<evidence type="ECO:0000256" key="2">
    <source>
        <dbReference type="ARBA" id="ARBA00022679"/>
    </source>
</evidence>
<dbReference type="InterPro" id="IPR040758">
    <property type="entry name" value="PrmC_N"/>
</dbReference>
<dbReference type="InterPro" id="IPR019874">
    <property type="entry name" value="RF_methyltr_PrmC"/>
</dbReference>
<comment type="caution">
    <text evidence="8">The sequence shown here is derived from an EMBL/GenBank/DDBJ whole genome shotgun (WGS) entry which is preliminary data.</text>
</comment>
<feature type="binding site" evidence="5">
    <location>
        <begin position="192"/>
        <end position="195"/>
    </location>
    <ligand>
        <name>substrate</name>
    </ligand>
</feature>